<comment type="similarity">
    <text evidence="1">Belongs to the folylpolyglutamate synthase family.</text>
</comment>
<dbReference type="GO" id="GO:0005829">
    <property type="term" value="C:cytosol"/>
    <property type="evidence" value="ECO:0007669"/>
    <property type="project" value="TreeGrafter"/>
</dbReference>
<dbReference type="Gene3D" id="3.40.1190.10">
    <property type="entry name" value="Mur-like, catalytic domain"/>
    <property type="match status" value="1"/>
</dbReference>
<dbReference type="PROSITE" id="PS01011">
    <property type="entry name" value="FOLYLPOLYGLU_SYNT_1"/>
    <property type="match status" value="1"/>
</dbReference>
<dbReference type="InterPro" id="IPR036565">
    <property type="entry name" value="Mur-like_cat_sf"/>
</dbReference>
<dbReference type="InterPro" id="IPR001645">
    <property type="entry name" value="Folylpolyglutamate_synth"/>
</dbReference>
<dbReference type="PANTHER" id="PTHR11136:SF5">
    <property type="entry name" value="FOLYLPOLYGLUTAMATE SYNTHASE, MITOCHONDRIAL"/>
    <property type="match status" value="1"/>
</dbReference>
<proteinExistence type="inferred from homology"/>
<gene>
    <name evidence="6" type="ORF">SKAU_G00278240</name>
</gene>
<organism evidence="6 7">
    <name type="scientific">Synaphobranchus kaupii</name>
    <name type="common">Kaup's arrowtooth eel</name>
    <dbReference type="NCBI Taxonomy" id="118154"/>
    <lineage>
        <taxon>Eukaryota</taxon>
        <taxon>Metazoa</taxon>
        <taxon>Chordata</taxon>
        <taxon>Craniata</taxon>
        <taxon>Vertebrata</taxon>
        <taxon>Euteleostomi</taxon>
        <taxon>Actinopterygii</taxon>
        <taxon>Neopterygii</taxon>
        <taxon>Teleostei</taxon>
        <taxon>Anguilliformes</taxon>
        <taxon>Synaphobranchidae</taxon>
        <taxon>Synaphobranchus</taxon>
    </lineage>
</organism>
<keyword evidence="4" id="KW-0067">ATP-binding</keyword>
<dbReference type="PANTHER" id="PTHR11136">
    <property type="entry name" value="FOLYLPOLYGLUTAMATE SYNTHASE-RELATED"/>
    <property type="match status" value="1"/>
</dbReference>
<keyword evidence="3" id="KW-0547">Nucleotide-binding</keyword>
<dbReference type="OrthoDB" id="8917762at2759"/>
<evidence type="ECO:0000313" key="6">
    <source>
        <dbReference type="EMBL" id="KAJ8346423.1"/>
    </source>
</evidence>
<dbReference type="GO" id="GO:0004326">
    <property type="term" value="F:tetrahydrofolylpolyglutamate synthase activity"/>
    <property type="evidence" value="ECO:0007669"/>
    <property type="project" value="InterPro"/>
</dbReference>
<dbReference type="InterPro" id="IPR018109">
    <property type="entry name" value="Folylpolyglutamate_synth_CS"/>
</dbReference>
<dbReference type="InterPro" id="IPR043502">
    <property type="entry name" value="DNA/RNA_pol_sf"/>
</dbReference>
<dbReference type="SUPFAM" id="SSF56672">
    <property type="entry name" value="DNA/RNA polymerases"/>
    <property type="match status" value="1"/>
</dbReference>
<evidence type="ECO:0000259" key="5">
    <source>
        <dbReference type="Pfam" id="PF17919"/>
    </source>
</evidence>
<evidence type="ECO:0000256" key="4">
    <source>
        <dbReference type="ARBA" id="ARBA00022840"/>
    </source>
</evidence>
<dbReference type="GO" id="GO:0005739">
    <property type="term" value="C:mitochondrion"/>
    <property type="evidence" value="ECO:0007669"/>
    <property type="project" value="TreeGrafter"/>
</dbReference>
<evidence type="ECO:0000256" key="2">
    <source>
        <dbReference type="ARBA" id="ARBA00022598"/>
    </source>
</evidence>
<keyword evidence="7" id="KW-1185">Reference proteome</keyword>
<evidence type="ECO:0000313" key="7">
    <source>
        <dbReference type="Proteomes" id="UP001152622"/>
    </source>
</evidence>
<dbReference type="GO" id="GO:0005524">
    <property type="term" value="F:ATP binding"/>
    <property type="evidence" value="ECO:0007669"/>
    <property type="project" value="UniProtKB-KW"/>
</dbReference>
<dbReference type="InterPro" id="IPR041577">
    <property type="entry name" value="RT_RNaseH_2"/>
</dbReference>
<evidence type="ECO:0000256" key="3">
    <source>
        <dbReference type="ARBA" id="ARBA00022741"/>
    </source>
</evidence>
<reference evidence="6" key="1">
    <citation type="journal article" date="2023" name="Science">
        <title>Genome structures resolve the early diversification of teleost fishes.</title>
        <authorList>
            <person name="Parey E."/>
            <person name="Louis A."/>
            <person name="Montfort J."/>
            <person name="Bouchez O."/>
            <person name="Roques C."/>
            <person name="Iampietro C."/>
            <person name="Lluch J."/>
            <person name="Castinel A."/>
            <person name="Donnadieu C."/>
            <person name="Desvignes T."/>
            <person name="Floi Bucao C."/>
            <person name="Jouanno E."/>
            <person name="Wen M."/>
            <person name="Mejri S."/>
            <person name="Dirks R."/>
            <person name="Jansen H."/>
            <person name="Henkel C."/>
            <person name="Chen W.J."/>
            <person name="Zahm M."/>
            <person name="Cabau C."/>
            <person name="Klopp C."/>
            <person name="Thompson A.W."/>
            <person name="Robinson-Rechavi M."/>
            <person name="Braasch I."/>
            <person name="Lecointre G."/>
            <person name="Bobe J."/>
            <person name="Postlethwait J.H."/>
            <person name="Berthelot C."/>
            <person name="Roest Crollius H."/>
            <person name="Guiguen Y."/>
        </authorList>
    </citation>
    <scope>NUCLEOTIDE SEQUENCE</scope>
    <source>
        <strain evidence="6">WJC10195</strain>
    </source>
</reference>
<evidence type="ECO:0000256" key="1">
    <source>
        <dbReference type="ARBA" id="ARBA00008276"/>
    </source>
</evidence>
<feature type="domain" description="Reverse transcriptase/retrotransposon-derived protein RNase H-like" evidence="5">
    <location>
        <begin position="2"/>
        <end position="36"/>
    </location>
</feature>
<comment type="caution">
    <text evidence="6">The sequence shown here is derived from an EMBL/GenBank/DDBJ whole genome shotgun (WGS) entry which is preliminary data.</text>
</comment>
<sequence>MAFDQLRAALTEAPVLAYPDAQRPFIVDTDASNTGVEDLDHLNIIHVTGTKGKGSTCAFTEQILRNYGFRTGFYSSPHLVQVRERIQIDGQPISKELFTKYFWQVYGCLDETKT</sequence>
<keyword evidence="2" id="KW-0436">Ligase</keyword>
<dbReference type="EMBL" id="JAINUF010000011">
    <property type="protein sequence ID" value="KAJ8346423.1"/>
    <property type="molecule type" value="Genomic_DNA"/>
</dbReference>
<dbReference type="Proteomes" id="UP001152622">
    <property type="component" value="Chromosome 11"/>
</dbReference>
<dbReference type="SUPFAM" id="SSF53623">
    <property type="entry name" value="MurD-like peptide ligases, catalytic domain"/>
    <property type="match status" value="1"/>
</dbReference>
<name>A0A9Q1EWQ7_SYNKA</name>
<dbReference type="AlphaFoldDB" id="A0A9Q1EWQ7"/>
<dbReference type="Pfam" id="PF17919">
    <property type="entry name" value="RT_RNaseH_2"/>
    <property type="match status" value="1"/>
</dbReference>
<protein>
    <recommendedName>
        <fullName evidence="5">Reverse transcriptase/retrotransposon-derived protein RNase H-like domain-containing protein</fullName>
    </recommendedName>
</protein>
<accession>A0A9Q1EWQ7</accession>